<feature type="transmembrane region" description="Helical" evidence="1">
    <location>
        <begin position="140"/>
        <end position="163"/>
    </location>
</feature>
<dbReference type="GO" id="GO:0016787">
    <property type="term" value="F:hydrolase activity"/>
    <property type="evidence" value="ECO:0007669"/>
    <property type="project" value="UniProtKB-KW"/>
</dbReference>
<dbReference type="PIRSF" id="PIRSF007542">
    <property type="entry name" value="UCP007542"/>
    <property type="match status" value="1"/>
</dbReference>
<comment type="caution">
    <text evidence="4">The sequence shown here is derived from an EMBL/GenBank/DDBJ whole genome shotgun (WGS) entry which is preliminary data.</text>
</comment>
<evidence type="ECO:0000259" key="2">
    <source>
        <dbReference type="Pfam" id="PF10081"/>
    </source>
</evidence>
<feature type="domain" description="Alpha/beta-hydrolase N-terminal" evidence="3">
    <location>
        <begin position="10"/>
        <end position="218"/>
    </location>
</feature>
<keyword evidence="5" id="KW-1185">Reference proteome</keyword>
<keyword evidence="1" id="KW-0472">Membrane</keyword>
<dbReference type="InterPro" id="IPR012037">
    <property type="entry name" value="Alpha/beta-hydrolase_fam"/>
</dbReference>
<reference evidence="5" key="1">
    <citation type="journal article" date="2019" name="Int. J. Syst. Evol. Microbiol.">
        <title>The Global Catalogue of Microorganisms (GCM) 10K type strain sequencing project: providing services to taxonomists for standard genome sequencing and annotation.</title>
        <authorList>
            <consortium name="The Broad Institute Genomics Platform"/>
            <consortium name="The Broad Institute Genome Sequencing Center for Infectious Disease"/>
            <person name="Wu L."/>
            <person name="Ma J."/>
        </authorList>
    </citation>
    <scope>NUCLEOTIDE SEQUENCE [LARGE SCALE GENOMIC DNA]</scope>
    <source>
        <strain evidence="5">CCUG 54520</strain>
    </source>
</reference>
<organism evidence="4 5">
    <name type="scientific">Rhodococcus kronopolitis</name>
    <dbReference type="NCBI Taxonomy" id="1460226"/>
    <lineage>
        <taxon>Bacteria</taxon>
        <taxon>Bacillati</taxon>
        <taxon>Actinomycetota</taxon>
        <taxon>Actinomycetes</taxon>
        <taxon>Mycobacteriales</taxon>
        <taxon>Nocardiaceae</taxon>
        <taxon>Rhodococcus</taxon>
    </lineage>
</organism>
<dbReference type="InterPro" id="IPR027787">
    <property type="entry name" value="Alpha/beta-hydrolase_catalytic"/>
</dbReference>
<keyword evidence="1" id="KW-0812">Transmembrane</keyword>
<dbReference type="InterPro" id="IPR027788">
    <property type="entry name" value="Alpha/beta-hydrolase_N_dom"/>
</dbReference>
<dbReference type="Proteomes" id="UP001595914">
    <property type="component" value="Unassembled WGS sequence"/>
</dbReference>
<name>A0ABV9FSC6_9NOCA</name>
<evidence type="ECO:0000256" key="1">
    <source>
        <dbReference type="SAM" id="Phobius"/>
    </source>
</evidence>
<sequence length="528" mass="56944">MALVFFIWSMSPSLLPRAWYLQGLATGISVALGYGLGCTAAWLVRSCGVTATWSPRTRRIGWWVLGLAAVVLVPVFLVLGARWQNYVRELVAVEPTHGANVLLVFLIAAAVWFVLLAAARGIRAGTRRLSAVARRFVPRPAANVAGLVVAVTLGVLIVNGALYNGLIAFANWSFSGADTATAPGVVEPTAPERSGSSASAQAWDTLGQEGRTFVGRGPDAARIEEVTGRPALEPIRVYAGRESAGSVAAVADLVVAELDRTKAWERKVLAVNTTTGRGWVNPSVASSLEYLEGGDTAIASMQYSFLPSPLAFIADRETPQVAGRALFNAVFARWIDLPVESRPKLVVFGESLGAYGGQNAFAGYQDMATRVDGALWSGTPNFTPQWREATADRDTDSTEILPVIDGGRSVRFAADPADLDLDAEWGPRRIVYWQHASDPIVWWSSSLLFNKPDWLAEPRGRDVDPNMEWLPLVTFWQVTLDMVFSADAPAGHGHSYGPEAADMWARILPDPGRSQADTDRVRAALTGE</sequence>
<protein>
    <submittedName>
        <fullName evidence="4">Alpha/beta hydrolase</fullName>
    </submittedName>
</protein>
<dbReference type="EMBL" id="JBHSFO010000002">
    <property type="protein sequence ID" value="MFC4603134.1"/>
    <property type="molecule type" value="Genomic_DNA"/>
</dbReference>
<dbReference type="Pfam" id="PF10081">
    <property type="entry name" value="Abhydrolase_9"/>
    <property type="match status" value="1"/>
</dbReference>
<keyword evidence="4" id="KW-0378">Hydrolase</keyword>
<evidence type="ECO:0000313" key="4">
    <source>
        <dbReference type="EMBL" id="MFC4603134.1"/>
    </source>
</evidence>
<evidence type="ECO:0000313" key="5">
    <source>
        <dbReference type="Proteomes" id="UP001595914"/>
    </source>
</evidence>
<feature type="transmembrane region" description="Helical" evidence="1">
    <location>
        <begin position="20"/>
        <end position="44"/>
    </location>
</feature>
<feature type="domain" description="Alpha/beta-hydrolase catalytic" evidence="2">
    <location>
        <begin position="235"/>
        <end position="521"/>
    </location>
</feature>
<dbReference type="Pfam" id="PF15420">
    <property type="entry name" value="Abhydrolase_9_N"/>
    <property type="match status" value="1"/>
</dbReference>
<gene>
    <name evidence="4" type="ORF">ACFO6S_05475</name>
</gene>
<accession>A0ABV9FSC6</accession>
<evidence type="ECO:0000259" key="3">
    <source>
        <dbReference type="Pfam" id="PF15420"/>
    </source>
</evidence>
<keyword evidence="1" id="KW-1133">Transmembrane helix</keyword>
<feature type="transmembrane region" description="Helical" evidence="1">
    <location>
        <begin position="60"/>
        <end position="81"/>
    </location>
</feature>
<dbReference type="RefSeq" id="WP_378415241.1">
    <property type="nucleotide sequence ID" value="NZ_JBHSFO010000002.1"/>
</dbReference>
<feature type="transmembrane region" description="Helical" evidence="1">
    <location>
        <begin position="101"/>
        <end position="119"/>
    </location>
</feature>
<proteinExistence type="predicted"/>